<name>A0AAP0KLG6_9MAGN</name>
<gene>
    <name evidence="1" type="ORF">Sjap_002131</name>
</gene>
<comment type="caution">
    <text evidence="1">The sequence shown here is derived from an EMBL/GenBank/DDBJ whole genome shotgun (WGS) entry which is preliminary data.</text>
</comment>
<keyword evidence="2" id="KW-1185">Reference proteome</keyword>
<dbReference type="Proteomes" id="UP001417504">
    <property type="component" value="Unassembled WGS sequence"/>
</dbReference>
<organism evidence="1 2">
    <name type="scientific">Stephania japonica</name>
    <dbReference type="NCBI Taxonomy" id="461633"/>
    <lineage>
        <taxon>Eukaryota</taxon>
        <taxon>Viridiplantae</taxon>
        <taxon>Streptophyta</taxon>
        <taxon>Embryophyta</taxon>
        <taxon>Tracheophyta</taxon>
        <taxon>Spermatophyta</taxon>
        <taxon>Magnoliopsida</taxon>
        <taxon>Ranunculales</taxon>
        <taxon>Menispermaceae</taxon>
        <taxon>Menispermoideae</taxon>
        <taxon>Cissampelideae</taxon>
        <taxon>Stephania</taxon>
    </lineage>
</organism>
<evidence type="ECO:0000313" key="1">
    <source>
        <dbReference type="EMBL" id="KAK9154651.1"/>
    </source>
</evidence>
<dbReference type="AlphaFoldDB" id="A0AAP0KLG6"/>
<accession>A0AAP0KLG6</accession>
<dbReference type="EMBL" id="JBBNAE010000001">
    <property type="protein sequence ID" value="KAK9154651.1"/>
    <property type="molecule type" value="Genomic_DNA"/>
</dbReference>
<reference evidence="1 2" key="1">
    <citation type="submission" date="2024-01" db="EMBL/GenBank/DDBJ databases">
        <title>Genome assemblies of Stephania.</title>
        <authorList>
            <person name="Yang L."/>
        </authorList>
    </citation>
    <scope>NUCLEOTIDE SEQUENCE [LARGE SCALE GENOMIC DNA]</scope>
    <source>
        <strain evidence="1">QJT</strain>
        <tissue evidence="1">Leaf</tissue>
    </source>
</reference>
<protein>
    <submittedName>
        <fullName evidence="1">Uncharacterized protein</fullName>
    </submittedName>
</protein>
<proteinExistence type="predicted"/>
<evidence type="ECO:0000313" key="2">
    <source>
        <dbReference type="Proteomes" id="UP001417504"/>
    </source>
</evidence>
<sequence>MKEEERSRDRGRELVGSRRTRYNSGGNFDLLGIYSRMDWIIGVRYSLFGTIVARDQAC</sequence>